<organism evidence="1 2">
    <name type="scientific">Massilia violaceinigra</name>
    <dbReference type="NCBI Taxonomy" id="2045208"/>
    <lineage>
        <taxon>Bacteria</taxon>
        <taxon>Pseudomonadati</taxon>
        <taxon>Pseudomonadota</taxon>
        <taxon>Betaproteobacteria</taxon>
        <taxon>Burkholderiales</taxon>
        <taxon>Oxalobacteraceae</taxon>
        <taxon>Telluria group</taxon>
        <taxon>Massilia</taxon>
    </lineage>
</organism>
<dbReference type="Proteomes" id="UP000831532">
    <property type="component" value="Chromosome"/>
</dbReference>
<reference evidence="1 2" key="1">
    <citation type="submission" date="2020-10" db="EMBL/GenBank/DDBJ databases">
        <title>Genome analysis of Massilia species.</title>
        <authorList>
            <person name="Jung D.-H."/>
        </authorList>
    </citation>
    <scope>NUCLEOTIDE SEQUENCE [LARGE SCALE GENOMIC DNA]</scope>
    <source>
        <strain evidence="2">sipir</strain>
    </source>
</reference>
<protein>
    <submittedName>
        <fullName evidence="1">Uncharacterized protein</fullName>
    </submittedName>
</protein>
<gene>
    <name evidence="1" type="ORF">INH39_06375</name>
</gene>
<accession>A0ABY4AAD0</accession>
<sequence>MKQHFTFDWRRIAGPGELLASGLTGYATNRRDVGEMTTFWCFLCNGSTWRLESVMNDLGDWEEVGSLVFWEASEDMALPEMIQLPPQWTRIESIDKLVVQVDEFSADSGLVLINRAGDELTIVCGAAPYAIEVRAPFFDGDFSPEFAIERYQRVPMM</sequence>
<dbReference type="EMBL" id="CP063361">
    <property type="protein sequence ID" value="UOD31327.1"/>
    <property type="molecule type" value="Genomic_DNA"/>
</dbReference>
<evidence type="ECO:0000313" key="1">
    <source>
        <dbReference type="EMBL" id="UOD31327.1"/>
    </source>
</evidence>
<dbReference type="RefSeq" id="WP_243492482.1">
    <property type="nucleotide sequence ID" value="NZ_CP063361.1"/>
</dbReference>
<evidence type="ECO:0000313" key="2">
    <source>
        <dbReference type="Proteomes" id="UP000831532"/>
    </source>
</evidence>
<proteinExistence type="predicted"/>
<name>A0ABY4AAD0_9BURK</name>
<keyword evidence="2" id="KW-1185">Reference proteome</keyword>